<dbReference type="KEGG" id="cari:FNU76_02690"/>
<name>A0A516SB23_9NEIS</name>
<dbReference type="RefSeq" id="WP_143856275.1">
    <property type="nucleotide sequence ID" value="NZ_CP041730.1"/>
</dbReference>
<reference evidence="2" key="1">
    <citation type="submission" date="2019-07" db="EMBL/GenBank/DDBJ databases">
        <title>Chitinimonas sp. nov., isolated from Ny-Alesund, arctica soil.</title>
        <authorList>
            <person name="Xu Q."/>
            <person name="Peng F."/>
        </authorList>
    </citation>
    <scope>NUCLEOTIDE SEQUENCE [LARGE SCALE GENOMIC DNA]</scope>
    <source>
        <strain evidence="2">R3-44</strain>
    </source>
</reference>
<dbReference type="OrthoDB" id="8588059at2"/>
<proteinExistence type="predicted"/>
<evidence type="ECO:0000313" key="1">
    <source>
        <dbReference type="EMBL" id="QDQ25350.1"/>
    </source>
</evidence>
<dbReference type="EMBL" id="CP041730">
    <property type="protein sequence ID" value="QDQ25350.1"/>
    <property type="molecule type" value="Genomic_DNA"/>
</dbReference>
<dbReference type="Proteomes" id="UP000317550">
    <property type="component" value="Chromosome"/>
</dbReference>
<sequence length="207" mass="22406">MNAILRKTESGLQALQVREGTARLPVRLRTLLLQVDSQKSRQQLGELAISLGNTADIVDKLLEMGLVEIVPGSELATEAAPVVEATPPPAVAVSAPSAPVKIEPPVLLDEEEQPVAQEDLPVSAKLPEHLRPVAALMRKLVEIHLGIKAMLLKRRISHCDTEAELRLALVALREALGKASNTAKADTILQEVYVHLPMIGLNRPKSF</sequence>
<dbReference type="AlphaFoldDB" id="A0A516SB23"/>
<accession>A0A516SB23</accession>
<protein>
    <submittedName>
        <fullName evidence="1">Uncharacterized protein</fullName>
    </submittedName>
</protein>
<keyword evidence="2" id="KW-1185">Reference proteome</keyword>
<organism evidence="1 2">
    <name type="scientific">Chitinimonas arctica</name>
    <dbReference type="NCBI Taxonomy" id="2594795"/>
    <lineage>
        <taxon>Bacteria</taxon>
        <taxon>Pseudomonadati</taxon>
        <taxon>Pseudomonadota</taxon>
        <taxon>Betaproteobacteria</taxon>
        <taxon>Neisseriales</taxon>
        <taxon>Chitinibacteraceae</taxon>
        <taxon>Chitinimonas</taxon>
    </lineage>
</organism>
<gene>
    <name evidence="1" type="ORF">FNU76_02690</name>
</gene>
<evidence type="ECO:0000313" key="2">
    <source>
        <dbReference type="Proteomes" id="UP000317550"/>
    </source>
</evidence>